<evidence type="ECO:0000256" key="4">
    <source>
        <dbReference type="SAM" id="SignalP"/>
    </source>
</evidence>
<keyword evidence="4" id="KW-0732">Signal</keyword>
<evidence type="ECO:0000313" key="6">
    <source>
        <dbReference type="EMBL" id="QQQ18196.1"/>
    </source>
</evidence>
<reference evidence="6 7" key="1">
    <citation type="submission" date="2021-01" db="EMBL/GenBank/DDBJ databases">
        <title>Brevundimonas vitis sp. nov., an bacterium isolated from grape (Vitis vinifera).</title>
        <authorList>
            <person name="Jiang L."/>
            <person name="Lee J."/>
        </authorList>
    </citation>
    <scope>NUCLEOTIDE SEQUENCE [LARGE SCALE GENOMIC DNA]</scope>
    <source>
        <strain evidence="6 7">GRTSA-9</strain>
    </source>
</reference>
<proteinExistence type="inferred from homology"/>
<dbReference type="SUPFAM" id="SSF51445">
    <property type="entry name" value="(Trans)glycosidases"/>
    <property type="match status" value="1"/>
</dbReference>
<dbReference type="PANTHER" id="PTHR10357:SF209">
    <property type="entry name" value="PERIPLASMIC ALPHA-AMYLASE"/>
    <property type="match status" value="1"/>
</dbReference>
<feature type="domain" description="Glycosyl hydrolase family 13 catalytic" evidence="5">
    <location>
        <begin position="47"/>
        <end position="479"/>
    </location>
</feature>
<organism evidence="6 7">
    <name type="scientific">Brevundimonas vitisensis</name>
    <dbReference type="NCBI Taxonomy" id="2800818"/>
    <lineage>
        <taxon>Bacteria</taxon>
        <taxon>Pseudomonadati</taxon>
        <taxon>Pseudomonadota</taxon>
        <taxon>Alphaproteobacteria</taxon>
        <taxon>Caulobacterales</taxon>
        <taxon>Caulobacteraceae</taxon>
        <taxon>Brevundimonas</taxon>
    </lineage>
</organism>
<keyword evidence="3" id="KW-0119">Carbohydrate metabolism</keyword>
<sequence length="574" mass="62657">MAWIRTATAWAGLGLALTLATGTPAQAQVQQSADFRQRPPEDEVIYFVLPDRFRNGDSANDRGGLAGDRLATGYDPTDRGFYHGGDLKGLIEGLDYIQGLGVTALWIAPIFANKPVQGPPGHESAAYHGYWITDFTRVDPHFGTNDDFRALVEAAHARGIKVYIDIVINHTADVIRYRECPGFTCAYRSRADHADPAYTAYVSAGEADIKVPAWLNDPARYHNRGNSDWYGESALDGDFAGLDDVATEDPVVIQGFIDVYGAWIDDYGIDGYRIDTAKHVNPEFWQAFVPAMMERARARGIPNFHIFGEVYSFDPAQLARHTHVDRLPTVLDFAVQRAIQDMIAGTEGPDRLEAVLAADAVYAGGPATALRLPTFNGNHDMGRIGRLILNARPDIGDEELLARTTLAHALLLTGRGPPVIYYGDEQGFTGDGDDKASRQDMFETRVPDYADDRRIGSADEAFDTEATLYGRIAALARIRAGDERLRRGDSLIRRADQDPGLLAISRLIPGQPGETLVVFNTGSVPITANLVVESGSRDWRGVHGSCPTQASRPGVVTVTVPPLDYMICVAEGAR</sequence>
<name>A0ABX7BPA8_9CAUL</name>
<keyword evidence="3" id="KW-0378">Hydrolase</keyword>
<dbReference type="PANTHER" id="PTHR10357">
    <property type="entry name" value="ALPHA-AMYLASE FAMILY MEMBER"/>
    <property type="match status" value="1"/>
</dbReference>
<dbReference type="InterPro" id="IPR006047">
    <property type="entry name" value="GH13_cat_dom"/>
</dbReference>
<dbReference type="PRINTS" id="PR00110">
    <property type="entry name" value="ALPHAAMYLASE"/>
</dbReference>
<protein>
    <recommendedName>
        <fullName evidence="3">Alpha-amylase</fullName>
        <ecNumber evidence="3">3.2.1.1</ecNumber>
    </recommendedName>
</protein>
<dbReference type="Pfam" id="PF00128">
    <property type="entry name" value="Alpha-amylase"/>
    <property type="match status" value="1"/>
</dbReference>
<dbReference type="Gene3D" id="3.20.20.80">
    <property type="entry name" value="Glycosidases"/>
    <property type="match status" value="1"/>
</dbReference>
<feature type="chain" id="PRO_5045698117" description="Alpha-amylase" evidence="4">
    <location>
        <begin position="28"/>
        <end position="574"/>
    </location>
</feature>
<keyword evidence="7" id="KW-1185">Reference proteome</keyword>
<evidence type="ECO:0000256" key="3">
    <source>
        <dbReference type="RuleBase" id="RU361134"/>
    </source>
</evidence>
<feature type="signal peptide" evidence="4">
    <location>
        <begin position="1"/>
        <end position="27"/>
    </location>
</feature>
<comment type="similarity">
    <text evidence="1 2">Belongs to the glycosyl hydrolase 13 family.</text>
</comment>
<dbReference type="InterPro" id="IPR006046">
    <property type="entry name" value="Alpha_amylase"/>
</dbReference>
<dbReference type="EMBL" id="CP067977">
    <property type="protein sequence ID" value="QQQ18196.1"/>
    <property type="molecule type" value="Genomic_DNA"/>
</dbReference>
<evidence type="ECO:0000256" key="2">
    <source>
        <dbReference type="RuleBase" id="RU003615"/>
    </source>
</evidence>
<comment type="catalytic activity">
    <reaction evidence="3">
        <text>Endohydrolysis of (1-&gt;4)-alpha-D-glucosidic linkages in polysaccharides containing three or more (1-&gt;4)-alpha-linked D-glucose units.</text>
        <dbReference type="EC" id="3.2.1.1"/>
    </reaction>
</comment>
<evidence type="ECO:0000256" key="1">
    <source>
        <dbReference type="ARBA" id="ARBA00008061"/>
    </source>
</evidence>
<dbReference type="InterPro" id="IPR017853">
    <property type="entry name" value="GH"/>
</dbReference>
<gene>
    <name evidence="6" type="ORF">JIP62_12935</name>
</gene>
<dbReference type="Proteomes" id="UP000595448">
    <property type="component" value="Chromosome"/>
</dbReference>
<dbReference type="SMART" id="SM00642">
    <property type="entry name" value="Aamy"/>
    <property type="match status" value="1"/>
</dbReference>
<evidence type="ECO:0000313" key="7">
    <source>
        <dbReference type="Proteomes" id="UP000595448"/>
    </source>
</evidence>
<dbReference type="EC" id="3.2.1.1" evidence="3"/>
<accession>A0ABX7BPA8</accession>
<keyword evidence="3" id="KW-0326">Glycosidase</keyword>
<evidence type="ECO:0000259" key="5">
    <source>
        <dbReference type="SMART" id="SM00642"/>
    </source>
</evidence>
<dbReference type="CDD" id="cd11339">
    <property type="entry name" value="AmyAc_bac_CMD_like_2"/>
    <property type="match status" value="1"/>
</dbReference>